<feature type="compositionally biased region" description="Low complexity" evidence="6">
    <location>
        <begin position="593"/>
        <end position="607"/>
    </location>
</feature>
<feature type="region of interest" description="Disordered" evidence="6">
    <location>
        <begin position="630"/>
        <end position="702"/>
    </location>
</feature>
<comment type="caution">
    <text evidence="8">The sequence shown here is derived from an EMBL/GenBank/DDBJ whole genome shotgun (WGS) entry which is preliminary data.</text>
</comment>
<dbReference type="CDD" id="cd04159">
    <property type="entry name" value="Arl10_like"/>
    <property type="match status" value="1"/>
</dbReference>
<dbReference type="GO" id="GO:0046872">
    <property type="term" value="F:metal ion binding"/>
    <property type="evidence" value="ECO:0007669"/>
    <property type="project" value="UniProtKB-KW"/>
</dbReference>
<feature type="compositionally biased region" description="Basic and acidic residues" evidence="6">
    <location>
        <begin position="939"/>
        <end position="951"/>
    </location>
</feature>
<dbReference type="NCBIfam" id="TIGR00231">
    <property type="entry name" value="small_GTP"/>
    <property type="match status" value="1"/>
</dbReference>
<dbReference type="EMBL" id="LCWV01000007">
    <property type="protein sequence ID" value="PWI71335.1"/>
    <property type="molecule type" value="Genomic_DNA"/>
</dbReference>
<evidence type="ECO:0000256" key="6">
    <source>
        <dbReference type="SAM" id="MobiDB-lite"/>
    </source>
</evidence>
<dbReference type="Pfam" id="PF00025">
    <property type="entry name" value="Arf"/>
    <property type="match status" value="1"/>
</dbReference>
<feature type="region of interest" description="Disordered" evidence="6">
    <location>
        <begin position="536"/>
        <end position="558"/>
    </location>
</feature>
<evidence type="ECO:0000256" key="2">
    <source>
        <dbReference type="ARBA" id="ARBA00022741"/>
    </source>
</evidence>
<keyword evidence="7" id="KW-1133">Transmembrane helix</keyword>
<dbReference type="GO" id="GO:0015031">
    <property type="term" value="P:protein transport"/>
    <property type="evidence" value="ECO:0007669"/>
    <property type="project" value="InterPro"/>
</dbReference>
<dbReference type="SMART" id="SM00177">
    <property type="entry name" value="ARF"/>
    <property type="match status" value="1"/>
</dbReference>
<evidence type="ECO:0000256" key="1">
    <source>
        <dbReference type="ARBA" id="ARBA00010290"/>
    </source>
</evidence>
<feature type="binding site" evidence="5">
    <location>
        <position position="744"/>
    </location>
    <ligand>
        <name>Mg(2+)</name>
        <dbReference type="ChEBI" id="CHEBI:18420"/>
    </ligand>
</feature>
<dbReference type="InterPro" id="IPR027417">
    <property type="entry name" value="P-loop_NTPase"/>
</dbReference>
<feature type="binding site" evidence="4">
    <location>
        <begin position="822"/>
        <end position="825"/>
    </location>
    <ligand>
        <name>GTP</name>
        <dbReference type="ChEBI" id="CHEBI:37565"/>
    </ligand>
</feature>
<gene>
    <name evidence="8" type="ORF">PCL_11429</name>
</gene>
<feature type="transmembrane region" description="Helical" evidence="7">
    <location>
        <begin position="1177"/>
        <end position="1199"/>
    </location>
</feature>
<feature type="region of interest" description="Disordered" evidence="6">
    <location>
        <begin position="460"/>
        <end position="487"/>
    </location>
</feature>
<name>A0A2U3EA09_PURLI</name>
<feature type="region of interest" description="Disordered" evidence="6">
    <location>
        <begin position="199"/>
        <end position="247"/>
    </location>
</feature>
<feature type="region of interest" description="Disordered" evidence="6">
    <location>
        <begin position="383"/>
        <end position="434"/>
    </location>
</feature>
<feature type="region of interest" description="Disordered" evidence="6">
    <location>
        <begin position="1"/>
        <end position="98"/>
    </location>
</feature>
<keyword evidence="7" id="KW-0812">Transmembrane</keyword>
<feature type="binding site" evidence="4">
    <location>
        <begin position="719"/>
        <end position="726"/>
    </location>
    <ligand>
        <name>GTP</name>
        <dbReference type="ChEBI" id="CHEBI:37565"/>
    </ligand>
</feature>
<feature type="compositionally biased region" description="Polar residues" evidence="6">
    <location>
        <begin position="307"/>
        <end position="321"/>
    </location>
</feature>
<dbReference type="GO" id="GO:0098852">
    <property type="term" value="C:lytic vacuole membrane"/>
    <property type="evidence" value="ECO:0007669"/>
    <property type="project" value="TreeGrafter"/>
</dbReference>
<feature type="region of interest" description="Disordered" evidence="6">
    <location>
        <begin position="1056"/>
        <end position="1095"/>
    </location>
</feature>
<feature type="region of interest" description="Disordered" evidence="6">
    <location>
        <begin position="588"/>
        <end position="607"/>
    </location>
</feature>
<dbReference type="FunFam" id="3.40.50.300:FF:001120">
    <property type="entry name" value="ADP-ribosylation factor family"/>
    <property type="match status" value="1"/>
</dbReference>
<dbReference type="SMART" id="SM00175">
    <property type="entry name" value="RAB"/>
    <property type="match status" value="1"/>
</dbReference>
<dbReference type="GO" id="GO:0003924">
    <property type="term" value="F:GTPase activity"/>
    <property type="evidence" value="ECO:0007669"/>
    <property type="project" value="InterPro"/>
</dbReference>
<keyword evidence="2 4" id="KW-0547">Nucleotide-binding</keyword>
<protein>
    <submittedName>
        <fullName evidence="8">ADP-ribosylation factor family protein</fullName>
    </submittedName>
</protein>
<feature type="compositionally biased region" description="Polar residues" evidence="6">
    <location>
        <begin position="394"/>
        <end position="405"/>
    </location>
</feature>
<feature type="compositionally biased region" description="Low complexity" evidence="6">
    <location>
        <begin position="630"/>
        <end position="650"/>
    </location>
</feature>
<dbReference type="PANTHER" id="PTHR45732">
    <property type="entry name" value="ADP-RIBOSYLATION FACTOR-LIKE PROTEIN 8"/>
    <property type="match status" value="1"/>
</dbReference>
<keyword evidence="7" id="KW-0472">Membrane</keyword>
<dbReference type="GO" id="GO:0005525">
    <property type="term" value="F:GTP binding"/>
    <property type="evidence" value="ECO:0007669"/>
    <property type="project" value="UniProtKB-KW"/>
</dbReference>
<evidence type="ECO:0000256" key="4">
    <source>
        <dbReference type="PIRSR" id="PIRSR606689-1"/>
    </source>
</evidence>
<feature type="compositionally biased region" description="Polar residues" evidence="6">
    <location>
        <begin position="473"/>
        <end position="487"/>
    </location>
</feature>
<dbReference type="InterPro" id="IPR006689">
    <property type="entry name" value="Small_GTPase_ARF/SAR"/>
</dbReference>
<dbReference type="SMART" id="SM00178">
    <property type="entry name" value="SAR"/>
    <property type="match status" value="1"/>
</dbReference>
<feature type="binding site" evidence="5">
    <location>
        <position position="726"/>
    </location>
    <ligand>
        <name>Mg(2+)</name>
        <dbReference type="ChEBI" id="CHEBI:18420"/>
    </ligand>
</feature>
<dbReference type="PANTHER" id="PTHR45732:SF7">
    <property type="entry name" value="ADP-RIBOSYLATION FACTOR-LIKE PROTEIN 8"/>
    <property type="match status" value="1"/>
</dbReference>
<feature type="region of interest" description="Disordered" evidence="6">
    <location>
        <begin position="306"/>
        <end position="336"/>
    </location>
</feature>
<keyword evidence="5" id="KW-0460">Magnesium</keyword>
<organism evidence="8 9">
    <name type="scientific">Purpureocillium lilacinum</name>
    <name type="common">Paecilomyces lilacinus</name>
    <dbReference type="NCBI Taxonomy" id="33203"/>
    <lineage>
        <taxon>Eukaryota</taxon>
        <taxon>Fungi</taxon>
        <taxon>Dikarya</taxon>
        <taxon>Ascomycota</taxon>
        <taxon>Pezizomycotina</taxon>
        <taxon>Sordariomycetes</taxon>
        <taxon>Hypocreomycetidae</taxon>
        <taxon>Hypocreales</taxon>
        <taxon>Ophiocordycipitaceae</taxon>
        <taxon>Purpureocillium</taxon>
    </lineage>
</organism>
<dbReference type="InterPro" id="IPR044154">
    <property type="entry name" value="Arl8a/8b"/>
</dbReference>
<dbReference type="PROSITE" id="PS51419">
    <property type="entry name" value="RAB"/>
    <property type="match status" value="1"/>
</dbReference>
<feature type="compositionally biased region" description="Basic and acidic residues" evidence="6">
    <location>
        <begin position="1071"/>
        <end position="1084"/>
    </location>
</feature>
<keyword evidence="5" id="KW-0479">Metal-binding</keyword>
<feature type="binding site" evidence="4">
    <location>
        <position position="766"/>
    </location>
    <ligand>
        <name>GTP</name>
        <dbReference type="ChEBI" id="CHEBI:37565"/>
    </ligand>
</feature>
<comment type="similarity">
    <text evidence="1">Belongs to the small GTPase superfamily. Arf family.</text>
</comment>
<evidence type="ECO:0000313" key="8">
    <source>
        <dbReference type="EMBL" id="PWI71335.1"/>
    </source>
</evidence>
<keyword evidence="3 4" id="KW-0342">GTP-binding</keyword>
<evidence type="ECO:0000313" key="9">
    <source>
        <dbReference type="Proteomes" id="UP000245956"/>
    </source>
</evidence>
<dbReference type="Gene3D" id="3.40.50.300">
    <property type="entry name" value="P-loop containing nucleotide triphosphate hydrolases"/>
    <property type="match status" value="1"/>
</dbReference>
<feature type="compositionally biased region" description="Polar residues" evidence="6">
    <location>
        <begin position="654"/>
        <end position="666"/>
    </location>
</feature>
<sequence>MIRHGGTRNWTPNEAQQRHGQDHGLSKALASSSSIFSGADQTRPIPASSQARTPPTYMAPVTAGQSNDRDGRCTAWRRLSCRRPGRGPGEQSRQQGRQAARLFGKVLQGQGPDAILTCRQSGFELSWRDQGCRAGRGSSGTTKRGEQRKRLAWQALPGLFAKGHRDWQLDARKQPGNPRPIPLRRFLTSSSSMLALLPPRPARLHPGGQPFSHPAQRSPVQPSGLALGHRARTGTSSSARRGESQHRDLGADGLCQRWVVILFLHRRHRHRPVWRLLPAKPPASSLGLSLLFLLLACTAETNKRTSARQSNPGLSLSSCPEANTIRPRPWTTPKNGKREAIPIVHRWIRTAIAPGKTIYSLGDELLAHAKSVRSRCRLEATARTVPSATGRRAANNTQQATSSRNFAKYLGPGKSPQRSQRLRRSDRGLTLRRPVPCTAHATTEACLPEQVPYLRSLEAPSTARKGAAKRNALGTTTSGSNSRQGTPDWQVRAFGVFPVAGFLYATFQYNTAVASTVVGLRPWTYERASERASAPAIKYRLQRPSRRPPARPHHRPPLPTLRFEARVVPAPSLVTTWYPCARPPSRPEWGPGPSFRASTPRTSPSSPQVPALLYYSYSALSSPALLCSVPSSSDPPVQVPAPASASRSRATILSRATSTPRSSTLEPTHEHAPDAELAPSGRQTDGPPTDILSSRPTVPPADHFASETAAMEMEVTLVGLQNAGKTSLLRVLAGGEFTLDSIPTVGFNMKRVQRGHVTLKCWDIGGQPRFRGMWERYCRGVNAIVFIVDIADVALIPQAKDELHSLMEYSTLAGIPLLVLGNKSDLPQKLSVDELIDELDLKSIQGREVCCYGISAKEETNLDAVVQFLVKISSPAGNMFSDPLMTTTNDHDDDERLTQPQGTTLFGAEEHNREQRRARVARGQGGAVPAALATGRWRSGRDKNSSSHELTKTPTQGATGPGEQPLGAGTAFAAPFEQGIGPGGMQTLAHMFAIVSYLSTLFFWFPASSGFAWRQVLCVGASADAPGRLGATKLATEASPRRCPTMTGGCRALDGSEVPDQTCSQRRAAGRKLEVARRGEEVQRTSRTGSGDTGRERRQHMYICIAPRPSVKQGPGQQTPTSPRCFFFALGMGGGWDVGWGNPLPAGGKGRPSSVRNYDATACDLDWCGREENDVCFLAHGIFVLYFFFASFSSCVLSLDRWEAAVQGRAGKQGERHDARLLRGVRRIPSGAHYRTLVVKCRRLFGMGASSLARGERERETTRRRDQDRRFIALVRRVRRRRRRRALRLGAELS</sequence>
<dbReference type="InterPro" id="IPR005225">
    <property type="entry name" value="Small_GTP-bd"/>
</dbReference>
<reference evidence="8 9" key="1">
    <citation type="journal article" date="2016" name="Front. Microbiol.">
        <title>Genome and transcriptome sequences reveal the specific parasitism of the nematophagous Purpureocillium lilacinum 36-1.</title>
        <authorList>
            <person name="Xie J."/>
            <person name="Li S."/>
            <person name="Mo C."/>
            <person name="Xiao X."/>
            <person name="Peng D."/>
            <person name="Wang G."/>
            <person name="Xiao Y."/>
        </authorList>
    </citation>
    <scope>NUCLEOTIDE SEQUENCE [LARGE SCALE GENOMIC DNA]</scope>
    <source>
        <strain evidence="8 9">36-1</strain>
    </source>
</reference>
<dbReference type="PROSITE" id="PS51417">
    <property type="entry name" value="ARF"/>
    <property type="match status" value="1"/>
</dbReference>
<dbReference type="SUPFAM" id="SSF52540">
    <property type="entry name" value="P-loop containing nucleoside triphosphate hydrolases"/>
    <property type="match status" value="1"/>
</dbReference>
<proteinExistence type="inferred from homology"/>
<feature type="compositionally biased region" description="Basic and acidic residues" evidence="6">
    <location>
        <begin position="16"/>
        <end position="25"/>
    </location>
</feature>
<evidence type="ECO:0000256" key="5">
    <source>
        <dbReference type="PIRSR" id="PIRSR606689-2"/>
    </source>
</evidence>
<feature type="compositionally biased region" description="Low complexity" evidence="6">
    <location>
        <begin position="26"/>
        <end position="39"/>
    </location>
</feature>
<dbReference type="PRINTS" id="PR00328">
    <property type="entry name" value="SAR1GTPBP"/>
</dbReference>
<feature type="compositionally biased region" description="Basic residues" evidence="6">
    <location>
        <begin position="540"/>
        <end position="556"/>
    </location>
</feature>
<feature type="region of interest" description="Disordered" evidence="6">
    <location>
        <begin position="919"/>
        <end position="969"/>
    </location>
</feature>
<dbReference type="Proteomes" id="UP000245956">
    <property type="component" value="Unassembled WGS sequence"/>
</dbReference>
<accession>A0A2U3EA09</accession>
<evidence type="ECO:0000256" key="7">
    <source>
        <dbReference type="SAM" id="Phobius"/>
    </source>
</evidence>
<evidence type="ECO:0000256" key="3">
    <source>
        <dbReference type="ARBA" id="ARBA00023134"/>
    </source>
</evidence>